<evidence type="ECO:0000313" key="11">
    <source>
        <dbReference type="EMBL" id="KAK5578221.1"/>
    </source>
</evidence>
<dbReference type="InterPro" id="IPR002076">
    <property type="entry name" value="ELO_fam"/>
</dbReference>
<keyword evidence="4 10" id="KW-0812">Transmembrane</keyword>
<evidence type="ECO:0000256" key="2">
    <source>
        <dbReference type="ARBA" id="ARBA00022516"/>
    </source>
</evidence>
<keyword evidence="3 10" id="KW-0808">Transferase</keyword>
<dbReference type="GO" id="GO:0042761">
    <property type="term" value="P:very long-chain fatty acid biosynthetic process"/>
    <property type="evidence" value="ECO:0007669"/>
    <property type="project" value="TreeGrafter"/>
</dbReference>
<evidence type="ECO:0000256" key="7">
    <source>
        <dbReference type="ARBA" id="ARBA00023098"/>
    </source>
</evidence>
<feature type="transmembrane region" description="Helical" evidence="10">
    <location>
        <begin position="176"/>
        <end position="195"/>
    </location>
</feature>
<dbReference type="EC" id="2.3.1.-" evidence="10"/>
<evidence type="ECO:0000256" key="4">
    <source>
        <dbReference type="ARBA" id="ARBA00022692"/>
    </source>
</evidence>
<keyword evidence="8 10" id="KW-0472">Membrane</keyword>
<dbReference type="PANTHER" id="PTHR11157">
    <property type="entry name" value="FATTY ACID ACYL TRANSFERASE-RELATED"/>
    <property type="match status" value="1"/>
</dbReference>
<feature type="transmembrane region" description="Helical" evidence="10">
    <location>
        <begin position="232"/>
        <end position="255"/>
    </location>
</feature>
<feature type="transmembrane region" description="Helical" evidence="10">
    <location>
        <begin position="201"/>
        <end position="220"/>
    </location>
</feature>
<protein>
    <recommendedName>
        <fullName evidence="10">Elongation of fatty acids protein</fullName>
        <ecNumber evidence="10">2.3.1.-</ecNumber>
    </recommendedName>
</protein>
<keyword evidence="9 10" id="KW-0275">Fatty acid biosynthesis</keyword>
<dbReference type="GO" id="GO:0034626">
    <property type="term" value="P:fatty acid elongation, polyunsaturated fatty acid"/>
    <property type="evidence" value="ECO:0007669"/>
    <property type="project" value="TreeGrafter"/>
</dbReference>
<sequence>MQSATTPVAPNYLDLVPIDFMMKLLPTEYTFQSLFEVDYSKWDWSQLIPSKDFKYVEGVTPFTNKNFIFMSIFIYLLTVLSIKVLFNVLNTKGWKLGMVSGIHNLILCIWSFVMCAGLSYDLLILFTSEHGINALFCSPESNPLTGRVFYWHYLYFISKFYEFIDTLIIVLKRRELIFLHIWHHAVVVLIVWTWLPGVAYASVGMFANTLVHVFMYYYYFRTSINPSIRIWWKSYLTSGQLFQFSMSFILAIPFLLQDISLNSTTGKFNHSCKGWGPFGFTMLNNLIFLLLFINFYIQTYTRKSSTRKSKSE</sequence>
<keyword evidence="2 10" id="KW-0444">Lipid biosynthesis</keyword>
<comment type="subcellular location">
    <subcellularLocation>
        <location evidence="1">Membrane</location>
        <topology evidence="1">Multi-pass membrane protein</topology>
    </subcellularLocation>
</comment>
<name>A0AAN7YQN3_9MYCE</name>
<feature type="transmembrane region" description="Helical" evidence="10">
    <location>
        <begin position="67"/>
        <end position="86"/>
    </location>
</feature>
<keyword evidence="6 10" id="KW-1133">Transmembrane helix</keyword>
<feature type="transmembrane region" description="Helical" evidence="10">
    <location>
        <begin position="107"/>
        <end position="128"/>
    </location>
</feature>
<dbReference type="EMBL" id="JAVFKY010000004">
    <property type="protein sequence ID" value="KAK5578221.1"/>
    <property type="molecule type" value="Genomic_DNA"/>
</dbReference>
<evidence type="ECO:0000256" key="9">
    <source>
        <dbReference type="ARBA" id="ARBA00023160"/>
    </source>
</evidence>
<keyword evidence="5 10" id="KW-0276">Fatty acid metabolism</keyword>
<comment type="similarity">
    <text evidence="10">Belongs to the ELO family.</text>
</comment>
<dbReference type="Proteomes" id="UP001344447">
    <property type="component" value="Unassembled WGS sequence"/>
</dbReference>
<dbReference type="GO" id="GO:0009922">
    <property type="term" value="F:fatty acid elongase activity"/>
    <property type="evidence" value="ECO:0007669"/>
    <property type="project" value="InterPro"/>
</dbReference>
<dbReference type="GO" id="GO:0030148">
    <property type="term" value="P:sphingolipid biosynthetic process"/>
    <property type="evidence" value="ECO:0007669"/>
    <property type="project" value="TreeGrafter"/>
</dbReference>
<feature type="transmembrane region" description="Helical" evidence="10">
    <location>
        <begin position="275"/>
        <end position="297"/>
    </location>
</feature>
<keyword evidence="7 10" id="KW-0443">Lipid metabolism</keyword>
<evidence type="ECO:0000256" key="3">
    <source>
        <dbReference type="ARBA" id="ARBA00022679"/>
    </source>
</evidence>
<dbReference type="AlphaFoldDB" id="A0AAN7YQN3"/>
<evidence type="ECO:0000256" key="1">
    <source>
        <dbReference type="ARBA" id="ARBA00004141"/>
    </source>
</evidence>
<evidence type="ECO:0000256" key="10">
    <source>
        <dbReference type="RuleBase" id="RU361115"/>
    </source>
</evidence>
<dbReference type="GO" id="GO:0019367">
    <property type="term" value="P:fatty acid elongation, saturated fatty acid"/>
    <property type="evidence" value="ECO:0007669"/>
    <property type="project" value="TreeGrafter"/>
</dbReference>
<evidence type="ECO:0000256" key="8">
    <source>
        <dbReference type="ARBA" id="ARBA00023136"/>
    </source>
</evidence>
<reference evidence="11 12" key="1">
    <citation type="submission" date="2023-11" db="EMBL/GenBank/DDBJ databases">
        <title>Dfirmibasis_genome.</title>
        <authorList>
            <person name="Edelbroek B."/>
            <person name="Kjellin J."/>
            <person name="Jerlstrom-Hultqvist J."/>
            <person name="Soderbom F."/>
        </authorList>
    </citation>
    <scope>NUCLEOTIDE SEQUENCE [LARGE SCALE GENOMIC DNA]</scope>
    <source>
        <strain evidence="11 12">TNS-C-14</strain>
    </source>
</reference>
<dbReference type="GO" id="GO:0034625">
    <property type="term" value="P:fatty acid elongation, monounsaturated fatty acid"/>
    <property type="evidence" value="ECO:0007669"/>
    <property type="project" value="TreeGrafter"/>
</dbReference>
<evidence type="ECO:0000313" key="12">
    <source>
        <dbReference type="Proteomes" id="UP001344447"/>
    </source>
</evidence>
<evidence type="ECO:0000256" key="5">
    <source>
        <dbReference type="ARBA" id="ARBA00022832"/>
    </source>
</evidence>
<accession>A0AAN7YQN3</accession>
<dbReference type="GO" id="GO:0005789">
    <property type="term" value="C:endoplasmic reticulum membrane"/>
    <property type="evidence" value="ECO:0007669"/>
    <property type="project" value="TreeGrafter"/>
</dbReference>
<organism evidence="11 12">
    <name type="scientific">Dictyostelium firmibasis</name>
    <dbReference type="NCBI Taxonomy" id="79012"/>
    <lineage>
        <taxon>Eukaryota</taxon>
        <taxon>Amoebozoa</taxon>
        <taxon>Evosea</taxon>
        <taxon>Eumycetozoa</taxon>
        <taxon>Dictyostelia</taxon>
        <taxon>Dictyosteliales</taxon>
        <taxon>Dictyosteliaceae</taxon>
        <taxon>Dictyostelium</taxon>
    </lineage>
</organism>
<feature type="transmembrane region" description="Helical" evidence="10">
    <location>
        <begin position="148"/>
        <end position="164"/>
    </location>
</feature>
<dbReference type="PANTHER" id="PTHR11157:SF106">
    <property type="entry name" value="ELONGATION OF FATTY ACIDS PROTEIN"/>
    <property type="match status" value="1"/>
</dbReference>
<dbReference type="Pfam" id="PF01151">
    <property type="entry name" value="ELO"/>
    <property type="match status" value="1"/>
</dbReference>
<evidence type="ECO:0000256" key="6">
    <source>
        <dbReference type="ARBA" id="ARBA00022989"/>
    </source>
</evidence>
<gene>
    <name evidence="11" type="ORF">RB653_003174</name>
</gene>
<comment type="catalytic activity">
    <reaction evidence="10">
        <text>an acyl-CoA + malonyl-CoA + H(+) = a 3-oxoacyl-CoA + CO2 + CoA</text>
        <dbReference type="Rhea" id="RHEA:50252"/>
        <dbReference type="ChEBI" id="CHEBI:15378"/>
        <dbReference type="ChEBI" id="CHEBI:16526"/>
        <dbReference type="ChEBI" id="CHEBI:57287"/>
        <dbReference type="ChEBI" id="CHEBI:57384"/>
        <dbReference type="ChEBI" id="CHEBI:58342"/>
        <dbReference type="ChEBI" id="CHEBI:90726"/>
    </reaction>
    <physiologicalReaction direction="left-to-right" evidence="10">
        <dbReference type="Rhea" id="RHEA:50253"/>
    </physiologicalReaction>
</comment>
<comment type="caution">
    <text evidence="11">The sequence shown here is derived from an EMBL/GenBank/DDBJ whole genome shotgun (WGS) entry which is preliminary data.</text>
</comment>
<proteinExistence type="inferred from homology"/>
<keyword evidence="12" id="KW-1185">Reference proteome</keyword>